<dbReference type="AlphaFoldDB" id="A0A5C7IMM0"/>
<comment type="caution">
    <text evidence="2">The sequence shown here is derived from an EMBL/GenBank/DDBJ whole genome shotgun (WGS) entry which is preliminary data.</text>
</comment>
<feature type="region of interest" description="Disordered" evidence="1">
    <location>
        <begin position="67"/>
        <end position="92"/>
    </location>
</feature>
<evidence type="ECO:0000256" key="1">
    <source>
        <dbReference type="SAM" id="MobiDB-lite"/>
    </source>
</evidence>
<accession>A0A5C7IMM0</accession>
<evidence type="ECO:0000313" key="3">
    <source>
        <dbReference type="Proteomes" id="UP000323000"/>
    </source>
</evidence>
<proteinExistence type="predicted"/>
<protein>
    <submittedName>
        <fullName evidence="2">Uncharacterized protein</fullName>
    </submittedName>
</protein>
<dbReference type="EMBL" id="VAHF01000002">
    <property type="protein sequence ID" value="TXG70338.1"/>
    <property type="molecule type" value="Genomic_DNA"/>
</dbReference>
<reference evidence="3" key="1">
    <citation type="journal article" date="2019" name="Gigascience">
        <title>De novo genome assembly of the endangered Acer yangbiense, a plant species with extremely small populations endemic to Yunnan Province, China.</title>
        <authorList>
            <person name="Yang J."/>
            <person name="Wariss H.M."/>
            <person name="Tao L."/>
            <person name="Zhang R."/>
            <person name="Yun Q."/>
            <person name="Hollingsworth P."/>
            <person name="Dao Z."/>
            <person name="Luo G."/>
            <person name="Guo H."/>
            <person name="Ma Y."/>
            <person name="Sun W."/>
        </authorList>
    </citation>
    <scope>NUCLEOTIDE SEQUENCE [LARGE SCALE GENOMIC DNA]</scope>
    <source>
        <strain evidence="3">cv. Malutang</strain>
    </source>
</reference>
<keyword evidence="3" id="KW-1185">Reference proteome</keyword>
<dbReference type="Proteomes" id="UP000323000">
    <property type="component" value="Chromosome 2"/>
</dbReference>
<gene>
    <name evidence="2" type="ORF">EZV62_005273</name>
</gene>
<sequence length="122" mass="13611">MVRVVGEYLCAAFGTYNELSGIKAKEGFWIMKEYGVKESWIRIVISHDPFDLIYTEQCTVTAEILNSFPRTPENEPEPAKPSSWSSDAVQLASDIQGERQNSSVNLYFFGSANLNFSGSSKS</sequence>
<organism evidence="2 3">
    <name type="scientific">Acer yangbiense</name>
    <dbReference type="NCBI Taxonomy" id="1000413"/>
    <lineage>
        <taxon>Eukaryota</taxon>
        <taxon>Viridiplantae</taxon>
        <taxon>Streptophyta</taxon>
        <taxon>Embryophyta</taxon>
        <taxon>Tracheophyta</taxon>
        <taxon>Spermatophyta</taxon>
        <taxon>Magnoliopsida</taxon>
        <taxon>eudicotyledons</taxon>
        <taxon>Gunneridae</taxon>
        <taxon>Pentapetalae</taxon>
        <taxon>rosids</taxon>
        <taxon>malvids</taxon>
        <taxon>Sapindales</taxon>
        <taxon>Sapindaceae</taxon>
        <taxon>Hippocastanoideae</taxon>
        <taxon>Acereae</taxon>
        <taxon>Acer</taxon>
    </lineage>
</organism>
<name>A0A5C7IMM0_9ROSI</name>
<evidence type="ECO:0000313" key="2">
    <source>
        <dbReference type="EMBL" id="TXG70338.1"/>
    </source>
</evidence>